<comment type="similarity">
    <text evidence="12">Belongs to the ABC transporter superfamily. Cyclolysin exporter (TC 3.A.1.109.2) family.</text>
</comment>
<dbReference type="InterPro" id="IPR003439">
    <property type="entry name" value="ABC_transporter-like_ATP-bd"/>
</dbReference>
<evidence type="ECO:0000259" key="17">
    <source>
        <dbReference type="PROSITE" id="PS50929"/>
    </source>
</evidence>
<evidence type="ECO:0000256" key="4">
    <source>
        <dbReference type="ARBA" id="ARBA00022519"/>
    </source>
</evidence>
<feature type="transmembrane region" description="Helical" evidence="15">
    <location>
        <begin position="311"/>
        <end position="327"/>
    </location>
</feature>
<evidence type="ECO:0000256" key="6">
    <source>
        <dbReference type="ARBA" id="ARBA00022735"/>
    </source>
</evidence>
<dbReference type="InterPro" id="IPR036640">
    <property type="entry name" value="ABC1_TM_sf"/>
</dbReference>
<keyword evidence="7" id="KW-0547">Nucleotide-binding</keyword>
<comment type="function">
    <text evidence="11">Involved in the export of calmodulin-sensitive adenylate cyclase-hemolysin (cyclolysin).</text>
</comment>
<evidence type="ECO:0000259" key="18">
    <source>
        <dbReference type="PROSITE" id="PS50990"/>
    </source>
</evidence>
<dbReference type="AlphaFoldDB" id="A0AAP1G7Z3"/>
<evidence type="ECO:0000256" key="9">
    <source>
        <dbReference type="ARBA" id="ARBA00022989"/>
    </source>
</evidence>
<evidence type="ECO:0000256" key="10">
    <source>
        <dbReference type="ARBA" id="ARBA00023136"/>
    </source>
</evidence>
<keyword evidence="10 15" id="KW-0472">Membrane</keyword>
<dbReference type="InterPro" id="IPR005074">
    <property type="entry name" value="Peptidase_C39"/>
</dbReference>
<evidence type="ECO:0000256" key="1">
    <source>
        <dbReference type="ARBA" id="ARBA00004651"/>
    </source>
</evidence>
<dbReference type="InterPro" id="IPR017871">
    <property type="entry name" value="ABC_transporter-like_CS"/>
</dbReference>
<dbReference type="Pfam" id="PF00005">
    <property type="entry name" value="ABC_tran"/>
    <property type="match status" value="1"/>
</dbReference>
<dbReference type="InterPro" id="IPR033838">
    <property type="entry name" value="CvaB_peptidase"/>
</dbReference>
<evidence type="ECO:0000256" key="12">
    <source>
        <dbReference type="ARBA" id="ARBA00061173"/>
    </source>
</evidence>
<accession>A0AAP1G7Z3</accession>
<dbReference type="GO" id="GO:0031640">
    <property type="term" value="P:killing of cells of another organism"/>
    <property type="evidence" value="ECO:0007669"/>
    <property type="project" value="UniProtKB-KW"/>
</dbReference>
<dbReference type="GO" id="GO:0034040">
    <property type="term" value="F:ATPase-coupled lipid transmembrane transporter activity"/>
    <property type="evidence" value="ECO:0007669"/>
    <property type="project" value="TreeGrafter"/>
</dbReference>
<dbReference type="GO" id="GO:0005524">
    <property type="term" value="F:ATP binding"/>
    <property type="evidence" value="ECO:0007669"/>
    <property type="project" value="UniProtKB-KW"/>
</dbReference>
<evidence type="ECO:0000256" key="3">
    <source>
        <dbReference type="ARBA" id="ARBA00022475"/>
    </source>
</evidence>
<evidence type="ECO:0000256" key="8">
    <source>
        <dbReference type="ARBA" id="ARBA00022840"/>
    </source>
</evidence>
<dbReference type="InterPro" id="IPR003593">
    <property type="entry name" value="AAA+_ATPase"/>
</dbReference>
<dbReference type="PANTHER" id="PTHR24221">
    <property type="entry name" value="ATP-BINDING CASSETTE SUB-FAMILY B"/>
    <property type="match status" value="1"/>
</dbReference>
<evidence type="ECO:0000256" key="15">
    <source>
        <dbReference type="SAM" id="Phobius"/>
    </source>
</evidence>
<dbReference type="EMBL" id="LOTQ01000020">
    <property type="protein sequence ID" value="KVA08475.1"/>
    <property type="molecule type" value="Genomic_DNA"/>
</dbReference>
<feature type="domain" description="ABC transmembrane type-1" evidence="17">
    <location>
        <begin position="173"/>
        <end position="452"/>
    </location>
</feature>
<evidence type="ECO:0000256" key="14">
    <source>
        <dbReference type="SAM" id="MobiDB-lite"/>
    </source>
</evidence>
<keyword evidence="8" id="KW-0067">ATP-binding</keyword>
<dbReference type="RefSeq" id="WP_059545709.1">
    <property type="nucleotide sequence ID" value="NZ_LOTQ01000020.1"/>
</dbReference>
<dbReference type="CDD" id="cd18567">
    <property type="entry name" value="ABC_6TM_CvaB_RaxB_like"/>
    <property type="match status" value="1"/>
</dbReference>
<dbReference type="Gene3D" id="3.90.70.10">
    <property type="entry name" value="Cysteine proteinases"/>
    <property type="match status" value="1"/>
</dbReference>
<keyword evidence="9 15" id="KW-1133">Transmembrane helix</keyword>
<dbReference type="PROSITE" id="PS00211">
    <property type="entry name" value="ABC_TRANSPORTER_1"/>
    <property type="match status" value="1"/>
</dbReference>
<proteinExistence type="inferred from homology"/>
<protein>
    <recommendedName>
        <fullName evidence="13">Cyclolysin secretion/processing ATP-binding protein CyaB</fullName>
    </recommendedName>
</protein>
<keyword evidence="6" id="KW-0354">Hemolysis</keyword>
<dbReference type="PROSITE" id="PS50990">
    <property type="entry name" value="PEPTIDASE_C39"/>
    <property type="match status" value="1"/>
</dbReference>
<dbReference type="GO" id="GO:0140359">
    <property type="term" value="F:ABC-type transporter activity"/>
    <property type="evidence" value="ECO:0007669"/>
    <property type="project" value="InterPro"/>
</dbReference>
<dbReference type="Gene3D" id="3.40.50.300">
    <property type="entry name" value="P-loop containing nucleotide triphosphate hydrolases"/>
    <property type="match status" value="1"/>
</dbReference>
<dbReference type="InterPro" id="IPR011527">
    <property type="entry name" value="ABC1_TM_dom"/>
</dbReference>
<dbReference type="Proteomes" id="UP000056450">
    <property type="component" value="Unassembled WGS sequence"/>
</dbReference>
<evidence type="ECO:0000256" key="2">
    <source>
        <dbReference type="ARBA" id="ARBA00022448"/>
    </source>
</evidence>
<dbReference type="GO" id="GO:0008234">
    <property type="term" value="F:cysteine-type peptidase activity"/>
    <property type="evidence" value="ECO:0007669"/>
    <property type="project" value="InterPro"/>
</dbReference>
<dbReference type="Pfam" id="PF03412">
    <property type="entry name" value="Peptidase_C39"/>
    <property type="match status" value="1"/>
</dbReference>
<dbReference type="CDD" id="cd03246">
    <property type="entry name" value="ABCC_Protease_Secretion"/>
    <property type="match status" value="1"/>
</dbReference>
<evidence type="ECO:0000256" key="5">
    <source>
        <dbReference type="ARBA" id="ARBA00022692"/>
    </source>
</evidence>
<sequence length="722" mass="79968">MLLTHRLSLPFQRRLPIVLQTEATECGLACLAMVAGHYGHHVDLATLRRQFTVSLKGVGLARIMEIAHRLDFGTRALKLGLEQLVQLRAPCILHWNFNHFVVLQSVGAKHVTIHDPAHGRRRLPIDEVSRSFTGIALELWPTNRFKRLDPAPSIRLRMLTGPISGLGSSIGQILLLALALEIFTLASPFFLQWVIDEVIVSADRDLLTVLAIGFGLLLLMQEGTHAIRAWMLLHFSTTLNVQWRANLFTHLLNLPVRYFERRHLGDIVSRFGTIDTIQKSLTTSFLSAIIDGIMTVATLVMMFLYNRTLGTVALSAMLVYGLLRWLWYQPLRQATEDEIVHGAKQHSHFLETIRGVKTIKLFNRQSERRATWLTLFVDQINSGLRTQKLQLLYQQLNGLLFGIEGLLIIWLGATMVMEGHFTVGVLMAFNAYKGQFDSRVGNLIDRFFELRMLQLQGERLSDIVFTAPEADMTSRLAPDETERLAASIEVDSLTFSYADGEPAILDGVSLKIGAGESVALVGPSGCGKTTFVNILLGSLEPTGGAIRIGGIELSRLGLERLRMLIGTVMQDDLLFSGSIADNICFFDSNPDPRWIAECARIAAVHDDIVAMPMGYNTLVGDMGTVLSGGQKQRVLLARALYKRPKILVLDEATSHLDPQREHQVNAAVSALQITRVIVAHRQETIASASRVIVLASGKVASEHPASSSCDHSHGPAPMSTER</sequence>
<evidence type="ECO:0000313" key="20">
    <source>
        <dbReference type="Proteomes" id="UP000056450"/>
    </source>
</evidence>
<keyword evidence="5 15" id="KW-0812">Transmembrane</keyword>
<name>A0AAP1G7Z3_9BURK</name>
<evidence type="ECO:0000256" key="13">
    <source>
        <dbReference type="ARBA" id="ARBA00072252"/>
    </source>
</evidence>
<comment type="caution">
    <text evidence="19">The sequence shown here is derived from an EMBL/GenBank/DDBJ whole genome shotgun (WGS) entry which is preliminary data.</text>
</comment>
<dbReference type="PANTHER" id="PTHR24221:SF606">
    <property type="entry name" value="COLICIN V SECRETION-PROCESSING ATP-BINDING PROTEIN"/>
    <property type="match status" value="1"/>
</dbReference>
<evidence type="ECO:0000313" key="19">
    <source>
        <dbReference type="EMBL" id="KVA08475.1"/>
    </source>
</evidence>
<feature type="domain" description="ABC transporter" evidence="16">
    <location>
        <begin position="488"/>
        <end position="721"/>
    </location>
</feature>
<feature type="transmembrane region" description="Helical" evidence="15">
    <location>
        <begin position="285"/>
        <end position="305"/>
    </location>
</feature>
<dbReference type="GO" id="GO:0005886">
    <property type="term" value="C:plasma membrane"/>
    <property type="evidence" value="ECO:0007669"/>
    <property type="project" value="UniProtKB-SubCell"/>
</dbReference>
<keyword evidence="2" id="KW-0813">Transport</keyword>
<dbReference type="GO" id="GO:0006508">
    <property type="term" value="P:proteolysis"/>
    <property type="evidence" value="ECO:0007669"/>
    <property type="project" value="InterPro"/>
</dbReference>
<keyword evidence="3" id="KW-1003">Cell membrane</keyword>
<reference evidence="19 20" key="1">
    <citation type="submission" date="2015-11" db="EMBL/GenBank/DDBJ databases">
        <title>Expanding the genomic diversity of Burkholderia species for the development of highly accurate diagnostics.</title>
        <authorList>
            <person name="Sahl J."/>
            <person name="Keim P."/>
            <person name="Wagner D."/>
        </authorList>
    </citation>
    <scope>NUCLEOTIDE SEQUENCE [LARGE SCALE GENOMIC DNA]</scope>
    <source>
        <strain evidence="19 20">RF32-BP12</strain>
    </source>
</reference>
<dbReference type="PROSITE" id="PS50893">
    <property type="entry name" value="ABC_TRANSPORTER_2"/>
    <property type="match status" value="1"/>
</dbReference>
<dbReference type="SUPFAM" id="SSF52540">
    <property type="entry name" value="P-loop containing nucleoside triphosphate hydrolases"/>
    <property type="match status" value="1"/>
</dbReference>
<dbReference type="Pfam" id="PF00664">
    <property type="entry name" value="ABC_membrane"/>
    <property type="match status" value="1"/>
</dbReference>
<dbReference type="InterPro" id="IPR027417">
    <property type="entry name" value="P-loop_NTPase"/>
</dbReference>
<gene>
    <name evidence="19" type="ORF">WI41_15130</name>
</gene>
<evidence type="ECO:0000256" key="7">
    <source>
        <dbReference type="ARBA" id="ARBA00022741"/>
    </source>
</evidence>
<keyword evidence="6" id="KW-0204">Cytolysis</keyword>
<dbReference type="SUPFAM" id="SSF90123">
    <property type="entry name" value="ABC transporter transmembrane region"/>
    <property type="match status" value="1"/>
</dbReference>
<dbReference type="GO" id="GO:0016887">
    <property type="term" value="F:ATP hydrolysis activity"/>
    <property type="evidence" value="ECO:0007669"/>
    <property type="project" value="InterPro"/>
</dbReference>
<dbReference type="SMART" id="SM00382">
    <property type="entry name" value="AAA"/>
    <property type="match status" value="1"/>
</dbReference>
<dbReference type="Gene3D" id="1.20.1560.10">
    <property type="entry name" value="ABC transporter type 1, transmembrane domain"/>
    <property type="match status" value="1"/>
</dbReference>
<feature type="transmembrane region" description="Helical" evidence="15">
    <location>
        <begin position="173"/>
        <end position="195"/>
    </location>
</feature>
<keyword evidence="4" id="KW-0997">Cell inner membrane</keyword>
<dbReference type="InterPro" id="IPR039421">
    <property type="entry name" value="Type_1_exporter"/>
</dbReference>
<dbReference type="CDD" id="cd02419">
    <property type="entry name" value="Peptidase_C39C"/>
    <property type="match status" value="1"/>
</dbReference>
<comment type="subcellular location">
    <subcellularLocation>
        <location evidence="1">Cell membrane</location>
        <topology evidence="1">Multi-pass membrane protein</topology>
    </subcellularLocation>
</comment>
<dbReference type="FunFam" id="3.40.50.300:FF:000299">
    <property type="entry name" value="ABC transporter ATP-binding protein/permease"/>
    <property type="match status" value="1"/>
</dbReference>
<organism evidence="19 20">
    <name type="scientific">Burkholderia latens</name>
    <dbReference type="NCBI Taxonomy" id="488446"/>
    <lineage>
        <taxon>Bacteria</taxon>
        <taxon>Pseudomonadati</taxon>
        <taxon>Pseudomonadota</taxon>
        <taxon>Betaproteobacteria</taxon>
        <taxon>Burkholderiales</taxon>
        <taxon>Burkholderiaceae</taxon>
        <taxon>Burkholderia</taxon>
        <taxon>Burkholderia cepacia complex</taxon>
    </lineage>
</organism>
<feature type="transmembrane region" description="Helical" evidence="15">
    <location>
        <begin position="398"/>
        <end position="417"/>
    </location>
</feature>
<feature type="domain" description="Peptidase C39" evidence="18">
    <location>
        <begin position="20"/>
        <end position="139"/>
    </location>
</feature>
<evidence type="ECO:0000259" key="16">
    <source>
        <dbReference type="PROSITE" id="PS50893"/>
    </source>
</evidence>
<dbReference type="PROSITE" id="PS50929">
    <property type="entry name" value="ABC_TM1F"/>
    <property type="match status" value="1"/>
</dbReference>
<evidence type="ECO:0000256" key="11">
    <source>
        <dbReference type="ARBA" id="ARBA00055355"/>
    </source>
</evidence>
<feature type="region of interest" description="Disordered" evidence="14">
    <location>
        <begin position="702"/>
        <end position="722"/>
    </location>
</feature>